<dbReference type="GO" id="GO:0005960">
    <property type="term" value="C:glycine cleavage complex"/>
    <property type="evidence" value="ECO:0007669"/>
    <property type="project" value="TreeGrafter"/>
</dbReference>
<dbReference type="PANTHER" id="PTHR11773">
    <property type="entry name" value="GLYCINE DEHYDROGENASE, DECARBOXYLATING"/>
    <property type="match status" value="1"/>
</dbReference>
<evidence type="ECO:0000256" key="5">
    <source>
        <dbReference type="HAMAP-Rule" id="MF_00713"/>
    </source>
</evidence>
<accession>A0A0V8RW06</accession>
<feature type="modified residue" description="N6-(pyridoxal phosphate)lysine" evidence="5">
    <location>
        <position position="289"/>
    </location>
</feature>
<dbReference type="SUPFAM" id="SSF53383">
    <property type="entry name" value="PLP-dependent transferases"/>
    <property type="match status" value="1"/>
</dbReference>
<evidence type="ECO:0000313" key="9">
    <source>
        <dbReference type="Proteomes" id="UP000053352"/>
    </source>
</evidence>
<evidence type="ECO:0000256" key="3">
    <source>
        <dbReference type="ARBA" id="ARBA00023002"/>
    </source>
</evidence>
<evidence type="ECO:0000313" key="8">
    <source>
        <dbReference type="EMBL" id="KSW12229.1"/>
    </source>
</evidence>
<dbReference type="NCBIfam" id="NF003346">
    <property type="entry name" value="PRK04366.1"/>
    <property type="match status" value="1"/>
</dbReference>
<keyword evidence="3 5" id="KW-0560">Oxidoreductase</keyword>
<comment type="cofactor">
    <cofactor evidence="1 5">
        <name>pyridoxal 5'-phosphate</name>
        <dbReference type="ChEBI" id="CHEBI:597326"/>
    </cofactor>
</comment>
<dbReference type="InterPro" id="IPR015421">
    <property type="entry name" value="PyrdxlP-dep_Trfase_major"/>
</dbReference>
<dbReference type="EC" id="1.4.4.2" evidence="5"/>
<dbReference type="InterPro" id="IPR049315">
    <property type="entry name" value="GDC-P_N"/>
</dbReference>
<reference evidence="8 9" key="1">
    <citation type="submission" date="2015-11" db="EMBL/GenBank/DDBJ databases">
        <title>Genome sequence of Pyrodictium occultum PL-19, a marine hyperthermophilic archaeon isolated from Volcano, Italy.</title>
        <authorList>
            <person name="Utturkar S."/>
            <person name="Huber H."/>
            <person name="Leptihn S."/>
            <person name="Brown S."/>
            <person name="Stetter K.O."/>
            <person name="Podar M."/>
        </authorList>
    </citation>
    <scope>NUCLEOTIDE SEQUENCE [LARGE SCALE GENOMIC DNA]</scope>
    <source>
        <strain evidence="8 9">PL-19</strain>
    </source>
</reference>
<dbReference type="GO" id="GO:0019464">
    <property type="term" value="P:glycine decarboxylation via glycine cleavage system"/>
    <property type="evidence" value="ECO:0007669"/>
    <property type="project" value="UniProtKB-UniRule"/>
</dbReference>
<keyword evidence="9" id="KW-1185">Reference proteome</keyword>
<dbReference type="InterPro" id="IPR020581">
    <property type="entry name" value="GDC_P"/>
</dbReference>
<evidence type="ECO:0000256" key="4">
    <source>
        <dbReference type="ARBA" id="ARBA00049026"/>
    </source>
</evidence>
<dbReference type="InterPro" id="IPR023012">
    <property type="entry name" value="GcvPB"/>
</dbReference>
<feature type="domain" description="Glycine cleavage system P-protein N-terminal" evidence="6">
    <location>
        <begin position="69"/>
        <end position="320"/>
    </location>
</feature>
<dbReference type="Pfam" id="PF02347">
    <property type="entry name" value="GDC-P"/>
    <property type="match status" value="1"/>
</dbReference>
<dbReference type="InterPro" id="IPR015424">
    <property type="entry name" value="PyrdxlP-dep_Trfase"/>
</dbReference>
<dbReference type="Proteomes" id="UP000053352">
    <property type="component" value="Unassembled WGS sequence"/>
</dbReference>
<dbReference type="Gene3D" id="3.90.1150.10">
    <property type="entry name" value="Aspartate Aminotransferase, domain 1"/>
    <property type="match status" value="1"/>
</dbReference>
<proteinExistence type="inferred from homology"/>
<dbReference type="RefSeq" id="WP_058370909.1">
    <property type="nucleotide sequence ID" value="NZ_LNTB01000001.1"/>
</dbReference>
<dbReference type="GO" id="GO:0004375">
    <property type="term" value="F:glycine dehydrogenase (decarboxylating) activity"/>
    <property type="evidence" value="ECO:0007669"/>
    <property type="project" value="UniProtKB-EC"/>
</dbReference>
<protein>
    <recommendedName>
        <fullName evidence="5">Probable glycine dehydrogenase (decarboxylating) subunit 2</fullName>
        <ecNumber evidence="5">1.4.4.2</ecNumber>
    </recommendedName>
    <alternativeName>
        <fullName evidence="5">Glycine cleavage system P-protein subunit 2</fullName>
    </alternativeName>
    <alternativeName>
        <fullName evidence="5">Glycine decarboxylase subunit 2</fullName>
    </alternativeName>
    <alternativeName>
        <fullName evidence="5">Glycine dehydrogenase (aminomethyl-transferring) subunit 2</fullName>
    </alternativeName>
</protein>
<comment type="catalytic activity">
    <reaction evidence="4 5">
        <text>N(6)-[(R)-lipoyl]-L-lysyl-[glycine-cleavage complex H protein] + glycine + H(+) = N(6)-[(R)-S(8)-aminomethyldihydrolipoyl]-L-lysyl-[glycine-cleavage complex H protein] + CO2</text>
        <dbReference type="Rhea" id="RHEA:24304"/>
        <dbReference type="Rhea" id="RHEA-COMP:10494"/>
        <dbReference type="Rhea" id="RHEA-COMP:10495"/>
        <dbReference type="ChEBI" id="CHEBI:15378"/>
        <dbReference type="ChEBI" id="CHEBI:16526"/>
        <dbReference type="ChEBI" id="CHEBI:57305"/>
        <dbReference type="ChEBI" id="CHEBI:83099"/>
        <dbReference type="ChEBI" id="CHEBI:83143"/>
        <dbReference type="EC" id="1.4.4.2"/>
    </reaction>
</comment>
<comment type="subunit">
    <text evidence="5">The glycine cleavage system is composed of four proteins: P, T, L and H. In this organism, the P 'protein' is a heterodimer of two subunits.</text>
</comment>
<dbReference type="InterPro" id="IPR049316">
    <property type="entry name" value="GDC-P_C"/>
</dbReference>
<dbReference type="InterPro" id="IPR015422">
    <property type="entry name" value="PyrdxlP-dep_Trfase_small"/>
</dbReference>
<comment type="caution">
    <text evidence="8">The sequence shown here is derived from an EMBL/GenBank/DDBJ whole genome shotgun (WGS) entry which is preliminary data.</text>
</comment>
<name>A0A0V8RW06_PYROC</name>
<gene>
    <name evidence="5" type="primary">gcvPB</name>
    <name evidence="8" type="ORF">CF15_05600</name>
</gene>
<dbReference type="AlphaFoldDB" id="A0A0V8RW06"/>
<dbReference type="GO" id="GO:0030170">
    <property type="term" value="F:pyridoxal phosphate binding"/>
    <property type="evidence" value="ECO:0007669"/>
    <property type="project" value="TreeGrafter"/>
</dbReference>
<dbReference type="STRING" id="2309.CF15_05600"/>
<evidence type="ECO:0000259" key="6">
    <source>
        <dbReference type="Pfam" id="PF02347"/>
    </source>
</evidence>
<feature type="domain" description="Glycine dehydrogenase C-terminal" evidence="7">
    <location>
        <begin position="372"/>
        <end position="473"/>
    </location>
</feature>
<dbReference type="OrthoDB" id="371967at2157"/>
<organism evidence="8 9">
    <name type="scientific">Pyrodictium occultum</name>
    <dbReference type="NCBI Taxonomy" id="2309"/>
    <lineage>
        <taxon>Archaea</taxon>
        <taxon>Thermoproteota</taxon>
        <taxon>Thermoprotei</taxon>
        <taxon>Desulfurococcales</taxon>
        <taxon>Pyrodictiaceae</taxon>
        <taxon>Pyrodictium</taxon>
    </lineage>
</organism>
<dbReference type="PANTHER" id="PTHR11773:SF1">
    <property type="entry name" value="GLYCINE DEHYDROGENASE (DECARBOXYLATING), MITOCHONDRIAL"/>
    <property type="match status" value="1"/>
</dbReference>
<dbReference type="Gene3D" id="3.40.640.10">
    <property type="entry name" value="Type I PLP-dependent aspartate aminotransferase-like (Major domain)"/>
    <property type="match status" value="1"/>
</dbReference>
<dbReference type="Pfam" id="PF21478">
    <property type="entry name" value="GcvP2_C"/>
    <property type="match status" value="1"/>
</dbReference>
<comment type="similarity">
    <text evidence="5">Belongs to the GcvP family. C-terminal subunit subfamily.</text>
</comment>
<dbReference type="HAMAP" id="MF_00713">
    <property type="entry name" value="GcvPB"/>
    <property type="match status" value="1"/>
</dbReference>
<dbReference type="Gene3D" id="6.20.440.10">
    <property type="match status" value="1"/>
</dbReference>
<evidence type="ECO:0000259" key="7">
    <source>
        <dbReference type="Pfam" id="PF21478"/>
    </source>
</evidence>
<dbReference type="GO" id="GO:0005829">
    <property type="term" value="C:cytosol"/>
    <property type="evidence" value="ECO:0007669"/>
    <property type="project" value="TreeGrafter"/>
</dbReference>
<evidence type="ECO:0000256" key="1">
    <source>
        <dbReference type="ARBA" id="ARBA00001933"/>
    </source>
</evidence>
<dbReference type="GO" id="GO:0016594">
    <property type="term" value="F:glycine binding"/>
    <property type="evidence" value="ECO:0007669"/>
    <property type="project" value="TreeGrafter"/>
</dbReference>
<sequence>MSGGLELRKGWRQAKWSEPLIYDLGSYDNTWFVHPYSDEDEKLERLVGAPEERLGRMLRREAPRVPGLSEVEVVRHFTRLSQMSYGVDTGPVPLGSCTMKYNPKISEELARDPRIRYLHPYQDEETVQGLLEILYLLERWLAELTGMDRCSFQPPAGAAGELTGALMIRKYFTDRGEERDEMLIPDSAHGTNPASAAMAGFRVVRIPTSEHGTLDMEALEAALSERTAGIMLTNPNTLGLFEDRILEVAEKLHSRGALLYYDGANLNGIMGIVRPGDMGFDIVHLNVHKTFSAPHGGGGPGAGVVCARGELVDYLPRPLIARKNGRYYWDYECKKCIGRIRMFYGNILPLVKTFIYIAMLGGEGLRETAIQSVINTNYFIALMRGVRGYELPYDPDRPRKHELVLSAKPLKRDTGVTAEDVAKALLDRGLHAPTMYFPLIVDEALMIEFTESEPRRSIEEYARALREIVEEAYRDPEAVKRAPRNTAVGRLDNVYANHPRSVTPSHRVLRRRLAGESSHSSLPYIFSTSLAT</sequence>
<dbReference type="EMBL" id="LNTB01000001">
    <property type="protein sequence ID" value="KSW12229.1"/>
    <property type="molecule type" value="Genomic_DNA"/>
</dbReference>
<keyword evidence="2 5" id="KW-0663">Pyridoxal phosphate</keyword>
<evidence type="ECO:0000256" key="2">
    <source>
        <dbReference type="ARBA" id="ARBA00022898"/>
    </source>
</evidence>
<dbReference type="FunFam" id="3.40.640.10:FF:000224">
    <property type="entry name" value="Probable glycine dehydrogenase (decarboxylating) subunit 2"/>
    <property type="match status" value="1"/>
</dbReference>
<comment type="function">
    <text evidence="5">The glycine cleavage system catalyzes the degradation of glycine. The P protein binds the alpha-amino group of glycine through its pyridoxal phosphate cofactor; CO(2) is released and the remaining methylamine moiety is then transferred to the lipoamide cofactor of the H protein.</text>
</comment>